<dbReference type="InterPro" id="IPR035906">
    <property type="entry name" value="MetI-like_sf"/>
</dbReference>
<dbReference type="EMBL" id="BJVJ01000016">
    <property type="protein sequence ID" value="GEL23163.1"/>
    <property type="molecule type" value="Genomic_DNA"/>
</dbReference>
<protein>
    <submittedName>
        <fullName evidence="10">ABC transporter permease</fullName>
    </submittedName>
</protein>
<evidence type="ECO:0000256" key="3">
    <source>
        <dbReference type="ARBA" id="ARBA00022475"/>
    </source>
</evidence>
<dbReference type="OrthoDB" id="9796361at2"/>
<accession>A0A511DFH7</accession>
<keyword evidence="4 7" id="KW-0812">Transmembrane</keyword>
<evidence type="ECO:0000313" key="10">
    <source>
        <dbReference type="EMBL" id="GEL23163.1"/>
    </source>
</evidence>
<feature type="transmembrane region" description="Helical" evidence="7">
    <location>
        <begin position="213"/>
        <end position="232"/>
    </location>
</feature>
<dbReference type="PROSITE" id="PS50928">
    <property type="entry name" value="ABC_TM1"/>
    <property type="match status" value="1"/>
</dbReference>
<comment type="subcellular location">
    <subcellularLocation>
        <location evidence="1 7">Cell membrane</location>
        <topology evidence="1 7">Multi-pass membrane protein</topology>
    </subcellularLocation>
</comment>
<evidence type="ECO:0000256" key="6">
    <source>
        <dbReference type="ARBA" id="ARBA00023136"/>
    </source>
</evidence>
<feature type="domain" description="ABC transmembrane type-1" evidence="9">
    <location>
        <begin position="82"/>
        <end position="263"/>
    </location>
</feature>
<keyword evidence="2 7" id="KW-0813">Transport</keyword>
<keyword evidence="6 7" id="KW-0472">Membrane</keyword>
<feature type="transmembrane region" description="Helical" evidence="7">
    <location>
        <begin position="244"/>
        <end position="265"/>
    </location>
</feature>
<evidence type="ECO:0000259" key="9">
    <source>
        <dbReference type="PROSITE" id="PS50928"/>
    </source>
</evidence>
<dbReference type="Gene3D" id="1.10.3720.10">
    <property type="entry name" value="MetI-like"/>
    <property type="match status" value="1"/>
</dbReference>
<evidence type="ECO:0000256" key="2">
    <source>
        <dbReference type="ARBA" id="ARBA00022448"/>
    </source>
</evidence>
<comment type="caution">
    <text evidence="10">The sequence shown here is derived from an EMBL/GenBank/DDBJ whole genome shotgun (WGS) entry which is preliminary data.</text>
</comment>
<sequence>MRSVDTPHRSAATGPPARPDRRRFAGLRPGPWVSGAVLLVLLAVWQLGAWTGLIDPRLLSSPVRVVAAAWEMLGSGALLRDTVSTFATLLVAVVFAIVVGELIGLALGRSERLRWTFEWQLVVLNSMPRIAFIPIVILAVGVGGVAKSVIGFLSAVVPIALFVMTGVRQVSPTMIQVAQSLAFGRSALWTKILVPASLPHLALGLRLGFSRALLGVVVTEVFNPVAGLGRWIALGRTSIDPSRLIVAALVIGAVGTVVVQGISAAHRRLGGAS</sequence>
<organism evidence="10 11">
    <name type="scientific">Pseudonocardia sulfidoxydans NBRC 16205</name>
    <dbReference type="NCBI Taxonomy" id="1223511"/>
    <lineage>
        <taxon>Bacteria</taxon>
        <taxon>Bacillati</taxon>
        <taxon>Actinomycetota</taxon>
        <taxon>Actinomycetes</taxon>
        <taxon>Pseudonocardiales</taxon>
        <taxon>Pseudonocardiaceae</taxon>
        <taxon>Pseudonocardia</taxon>
    </lineage>
</organism>
<evidence type="ECO:0000256" key="1">
    <source>
        <dbReference type="ARBA" id="ARBA00004651"/>
    </source>
</evidence>
<comment type="similarity">
    <text evidence="7">Belongs to the binding-protein-dependent transport system permease family.</text>
</comment>
<dbReference type="PANTHER" id="PTHR30151">
    <property type="entry name" value="ALKANE SULFONATE ABC TRANSPORTER-RELATED, MEMBRANE SUBUNIT"/>
    <property type="match status" value="1"/>
</dbReference>
<dbReference type="SUPFAM" id="SSF161098">
    <property type="entry name" value="MetI-like"/>
    <property type="match status" value="1"/>
</dbReference>
<feature type="transmembrane region" description="Helical" evidence="7">
    <location>
        <begin position="86"/>
        <end position="107"/>
    </location>
</feature>
<proteinExistence type="inferred from homology"/>
<dbReference type="GO" id="GO:0055085">
    <property type="term" value="P:transmembrane transport"/>
    <property type="evidence" value="ECO:0007669"/>
    <property type="project" value="InterPro"/>
</dbReference>
<feature type="transmembrane region" description="Helical" evidence="7">
    <location>
        <begin position="31"/>
        <end position="53"/>
    </location>
</feature>
<dbReference type="AlphaFoldDB" id="A0A511DFH7"/>
<keyword evidence="3" id="KW-1003">Cell membrane</keyword>
<reference evidence="10 11" key="1">
    <citation type="submission" date="2019-07" db="EMBL/GenBank/DDBJ databases">
        <title>Whole genome shotgun sequence of Pseudonocardia sulfidoxydans NBRC 16205.</title>
        <authorList>
            <person name="Hosoyama A."/>
            <person name="Uohara A."/>
            <person name="Ohji S."/>
            <person name="Ichikawa N."/>
        </authorList>
    </citation>
    <scope>NUCLEOTIDE SEQUENCE [LARGE SCALE GENOMIC DNA]</scope>
    <source>
        <strain evidence="10 11">NBRC 16205</strain>
    </source>
</reference>
<dbReference type="Pfam" id="PF00528">
    <property type="entry name" value="BPD_transp_1"/>
    <property type="match status" value="1"/>
</dbReference>
<evidence type="ECO:0000256" key="5">
    <source>
        <dbReference type="ARBA" id="ARBA00022989"/>
    </source>
</evidence>
<name>A0A511DFH7_9PSEU</name>
<keyword evidence="5 7" id="KW-1133">Transmembrane helix</keyword>
<keyword evidence="11" id="KW-1185">Reference proteome</keyword>
<evidence type="ECO:0000256" key="4">
    <source>
        <dbReference type="ARBA" id="ARBA00022692"/>
    </source>
</evidence>
<dbReference type="RefSeq" id="WP_147105726.1">
    <property type="nucleotide sequence ID" value="NZ_BJVJ01000016.1"/>
</dbReference>
<evidence type="ECO:0000256" key="8">
    <source>
        <dbReference type="SAM" id="MobiDB-lite"/>
    </source>
</evidence>
<feature type="transmembrane region" description="Helical" evidence="7">
    <location>
        <begin position="148"/>
        <end position="167"/>
    </location>
</feature>
<dbReference type="PANTHER" id="PTHR30151:SF0">
    <property type="entry name" value="ABC TRANSPORTER PERMEASE PROTEIN MJ0413-RELATED"/>
    <property type="match status" value="1"/>
</dbReference>
<feature type="transmembrane region" description="Helical" evidence="7">
    <location>
        <begin position="119"/>
        <end position="142"/>
    </location>
</feature>
<gene>
    <name evidence="10" type="ORF">PSU4_21170</name>
</gene>
<evidence type="ECO:0000313" key="11">
    <source>
        <dbReference type="Proteomes" id="UP000321685"/>
    </source>
</evidence>
<dbReference type="Proteomes" id="UP000321685">
    <property type="component" value="Unassembled WGS sequence"/>
</dbReference>
<evidence type="ECO:0000256" key="7">
    <source>
        <dbReference type="RuleBase" id="RU363032"/>
    </source>
</evidence>
<dbReference type="InterPro" id="IPR000515">
    <property type="entry name" value="MetI-like"/>
</dbReference>
<dbReference type="GO" id="GO:0005886">
    <property type="term" value="C:plasma membrane"/>
    <property type="evidence" value="ECO:0007669"/>
    <property type="project" value="UniProtKB-SubCell"/>
</dbReference>
<feature type="region of interest" description="Disordered" evidence="8">
    <location>
        <begin position="1"/>
        <end position="23"/>
    </location>
</feature>